<protein>
    <recommendedName>
        <fullName evidence="1">Replicative helicase loading/DNA remodeling protein DnaB N-terminal winged helix domain-containing protein</fullName>
    </recommendedName>
</protein>
<dbReference type="EMBL" id="CP107525">
    <property type="protein sequence ID" value="UZW64290.1"/>
    <property type="molecule type" value="Genomic_DNA"/>
</dbReference>
<dbReference type="RefSeq" id="WP_154221712.1">
    <property type="nucleotide sequence ID" value="NZ_CP034544.1"/>
</dbReference>
<proteinExistence type="predicted"/>
<dbReference type="Proteomes" id="UP001164481">
    <property type="component" value="Chromosome"/>
</dbReference>
<dbReference type="InterPro" id="IPR058660">
    <property type="entry name" value="WHD_DnaB"/>
</dbReference>
<reference evidence="2" key="1">
    <citation type="submission" date="2022-10" db="EMBL/GenBank/DDBJ databases">
        <authorList>
            <person name="Wei X."/>
        </authorList>
    </citation>
    <scope>NUCLEOTIDE SEQUENCE</scope>
    <source>
        <strain evidence="2">SD2</strain>
    </source>
</reference>
<organism evidence="2 3">
    <name type="scientific">Mycoplasmopsis synoviae</name>
    <name type="common">Mycoplasma synoviae</name>
    <dbReference type="NCBI Taxonomy" id="2109"/>
    <lineage>
        <taxon>Bacteria</taxon>
        <taxon>Bacillati</taxon>
        <taxon>Mycoplasmatota</taxon>
        <taxon>Mycoplasmoidales</taxon>
        <taxon>Metamycoplasmataceae</taxon>
        <taxon>Mycoplasmopsis</taxon>
    </lineage>
</organism>
<evidence type="ECO:0000313" key="2">
    <source>
        <dbReference type="EMBL" id="UZW64290.1"/>
    </source>
</evidence>
<evidence type="ECO:0000313" key="3">
    <source>
        <dbReference type="Proteomes" id="UP001164481"/>
    </source>
</evidence>
<name>A0AAX3EZ60_MYCSY</name>
<reference evidence="2" key="2">
    <citation type="submission" date="2022-11" db="EMBL/GenBank/DDBJ databases">
        <title>complete genomes of mycoplasma synoviae ZX313 strain and SD2 strain.</title>
        <authorList>
            <person name="Zhong Q."/>
        </authorList>
    </citation>
    <scope>NUCLEOTIDE SEQUENCE</scope>
    <source>
        <strain evidence="2">SD2</strain>
    </source>
</reference>
<dbReference type="AlphaFoldDB" id="A0AAX3EZ60"/>
<evidence type="ECO:0000259" key="1">
    <source>
        <dbReference type="Pfam" id="PF25888"/>
    </source>
</evidence>
<gene>
    <name evidence="2" type="ORF">OIE46_02835</name>
</gene>
<sequence length="342" mass="40685">MEQTKEYSLKYDNLKIYSETDLSEYDLVNLRKLYSPIIGSVAISLYSHFFDALSSPNNVNSISYRDLSLFLFETPEKIHDARKKLEVFNLIEVFEKHDEYSIIIKLNKPETKERFKNNSLYSKYLRKALGFEKANQLLSSSTFNFNDKSLTNVTSGWVDFLDQYKDYSFQLDQNLKNNKIEFIKSQMKNYSFEDENIYLNSNSSSYNLNLVTDEKNNNLYEVIKKEKVDFYLQFQHGIKLSEEKNTLLKNKISFWKSQIFNEHIINLVLFLTSKLRKFNKVESWYLEVDKLITKICKKEAYLNFEMAEEFVIKTYLESDLDKTSLNTYISEKNNYFKFKKAV</sequence>
<feature type="domain" description="Replicative helicase loading/DNA remodeling protein DnaB N-terminal winged helix" evidence="1">
    <location>
        <begin position="14"/>
        <end position="227"/>
    </location>
</feature>
<dbReference type="Pfam" id="PF25888">
    <property type="entry name" value="WHD_DnaB"/>
    <property type="match status" value="1"/>
</dbReference>
<accession>A0AAX3EZ60</accession>